<gene>
    <name evidence="3" type="ORF">Ctob_010582</name>
</gene>
<feature type="domain" description="SAP" evidence="2">
    <location>
        <begin position="288"/>
        <end position="322"/>
    </location>
</feature>
<reference evidence="4" key="1">
    <citation type="journal article" date="2015" name="PLoS Genet.">
        <title>Genome Sequence and Transcriptome Analyses of Chrysochromulina tobin: Metabolic Tools for Enhanced Algal Fitness in the Prominent Order Prymnesiales (Haptophyceae).</title>
        <authorList>
            <person name="Hovde B.T."/>
            <person name="Deodato C.R."/>
            <person name="Hunsperger H.M."/>
            <person name="Ryken S.A."/>
            <person name="Yost W."/>
            <person name="Jha R.K."/>
            <person name="Patterson J."/>
            <person name="Monnat R.J. Jr."/>
            <person name="Barlow S.B."/>
            <person name="Starkenburg S.R."/>
            <person name="Cattolico R.A."/>
        </authorList>
    </citation>
    <scope>NUCLEOTIDE SEQUENCE</scope>
    <source>
        <strain evidence="4">CCMP291</strain>
    </source>
</reference>
<organism evidence="3 4">
    <name type="scientific">Chrysochromulina tobinii</name>
    <dbReference type="NCBI Taxonomy" id="1460289"/>
    <lineage>
        <taxon>Eukaryota</taxon>
        <taxon>Haptista</taxon>
        <taxon>Haptophyta</taxon>
        <taxon>Prymnesiophyceae</taxon>
        <taxon>Prymnesiales</taxon>
        <taxon>Chrysochromulinaceae</taxon>
        <taxon>Chrysochromulina</taxon>
    </lineage>
</organism>
<feature type="region of interest" description="Disordered" evidence="1">
    <location>
        <begin position="329"/>
        <end position="361"/>
    </location>
</feature>
<sequence length="867" mass="92161">MCVHKRGRIYTAEVRENNKRRSLGNFATREAAALCYARYIGPERAAAEALAEAAPQAEIDPLDEALPATEASAAARVTVTQPFTAAEAKAAAAAEVRSLTADEATTLISVHGALVAETVAAPELEEPVASEVTAEASMKGPARMDADVAEGLAQQRVPELWLAAGFEQWLVTNVCHPVWQLEVGAPEEEEPATAEEEEPAEDQGAAAAARMEGPSRLLAAENAADMDIAAAITAAPIALDSAFAVMEAAGEKVEATAAKNPKAAMLLWTRVLGALVDGGLPAEARAADEAMTVAEMRELLASRGLNRSGNRVALANRLLGALVAAAVAAPEEEEPATTAPEEEEPTTTGASAAARIEGSRPLTADEARAAAVAERLELVPSSASNCDVSAKLLALHDGINELDEEAEEHLPRLLTAEHEAAAAVGLVLVPSSCNETGFKGVTKSYYKGVIRHIGAERAAAEAAEALIAGSRPPTADEARGAAAAVGLELVPSSCNETGFKGVTKFYYKGVIKYQAQIWDTERGSTRFLGSFARAEDAAMCAADALSRRVRVRVYESDDSKTLRIEMAGELLFIVREEWEVWRAPALPPAPLAFGAAYTGQVPDAAALASHLSAAIPGVDWTDLAASIVGDTASTTADPPAPTAAAAALPAVRFDRAQLTAPKVADWLDVVLREPPLDVVPGGAWGNRLAYSIDRNWRIRGSRCTYDLATFHVVPLVWQSPAGLDQDKVFTVVYTRARWTPDTDARRAYAAVTIAAAMADDAHPLRLTLLDRLSHGGDADRDRGRDELDLDWALRQYEVQEGACYYTGVTLTLRGPIYTTPFVLSFERLNESLGYTRANTKLVAAEFNVGYEAQMSEYYADLLFGPKR</sequence>
<accession>A0A0M0K219</accession>
<dbReference type="PROSITE" id="PS50800">
    <property type="entry name" value="SAP"/>
    <property type="match status" value="1"/>
</dbReference>
<feature type="region of interest" description="Disordered" evidence="1">
    <location>
        <begin position="185"/>
        <end position="212"/>
    </location>
</feature>
<feature type="compositionally biased region" description="Acidic residues" evidence="1">
    <location>
        <begin position="330"/>
        <end position="345"/>
    </location>
</feature>
<proteinExistence type="predicted"/>
<name>A0A0M0K219_9EUKA</name>
<dbReference type="Gene3D" id="1.10.720.30">
    <property type="entry name" value="SAP domain"/>
    <property type="match status" value="1"/>
</dbReference>
<feature type="compositionally biased region" description="Low complexity" evidence="1">
    <location>
        <begin position="202"/>
        <end position="212"/>
    </location>
</feature>
<comment type="caution">
    <text evidence="3">The sequence shown here is derived from an EMBL/GenBank/DDBJ whole genome shotgun (WGS) entry which is preliminary data.</text>
</comment>
<dbReference type="Pfam" id="PF02037">
    <property type="entry name" value="SAP"/>
    <property type="match status" value="1"/>
</dbReference>
<keyword evidence="4" id="KW-1185">Reference proteome</keyword>
<dbReference type="OrthoDB" id="447489at2759"/>
<dbReference type="SUPFAM" id="SSF68906">
    <property type="entry name" value="SAP domain"/>
    <property type="match status" value="1"/>
</dbReference>
<dbReference type="AlphaFoldDB" id="A0A0M0K219"/>
<dbReference type="Proteomes" id="UP000037460">
    <property type="component" value="Unassembled WGS sequence"/>
</dbReference>
<evidence type="ECO:0000256" key="1">
    <source>
        <dbReference type="SAM" id="MobiDB-lite"/>
    </source>
</evidence>
<dbReference type="InterPro" id="IPR036361">
    <property type="entry name" value="SAP_dom_sf"/>
</dbReference>
<dbReference type="SMART" id="SM00513">
    <property type="entry name" value="SAP"/>
    <property type="match status" value="1"/>
</dbReference>
<evidence type="ECO:0000259" key="2">
    <source>
        <dbReference type="PROSITE" id="PS50800"/>
    </source>
</evidence>
<protein>
    <recommendedName>
        <fullName evidence="2">SAP domain-containing protein</fullName>
    </recommendedName>
</protein>
<evidence type="ECO:0000313" key="3">
    <source>
        <dbReference type="EMBL" id="KOO32855.1"/>
    </source>
</evidence>
<feature type="compositionally biased region" description="Acidic residues" evidence="1">
    <location>
        <begin position="185"/>
        <end position="201"/>
    </location>
</feature>
<dbReference type="InterPro" id="IPR003034">
    <property type="entry name" value="SAP_dom"/>
</dbReference>
<evidence type="ECO:0000313" key="4">
    <source>
        <dbReference type="Proteomes" id="UP000037460"/>
    </source>
</evidence>
<dbReference type="EMBL" id="JWZX01001668">
    <property type="protein sequence ID" value="KOO32855.1"/>
    <property type="molecule type" value="Genomic_DNA"/>
</dbReference>